<organism evidence="1 2">
    <name type="scientific">Alkalibacillus filiformis</name>
    <dbReference type="NCBI Taxonomy" id="200990"/>
    <lineage>
        <taxon>Bacteria</taxon>
        <taxon>Bacillati</taxon>
        <taxon>Bacillota</taxon>
        <taxon>Bacilli</taxon>
        <taxon>Bacillales</taxon>
        <taxon>Bacillaceae</taxon>
        <taxon>Alkalibacillus</taxon>
    </lineage>
</organism>
<keyword evidence="2" id="KW-1185">Reference proteome</keyword>
<dbReference type="Proteomes" id="UP001236723">
    <property type="component" value="Unassembled WGS sequence"/>
</dbReference>
<comment type="caution">
    <text evidence="1">The sequence shown here is derived from an EMBL/GenBank/DDBJ whole genome shotgun (WGS) entry which is preliminary data.</text>
</comment>
<evidence type="ECO:0008006" key="3">
    <source>
        <dbReference type="Google" id="ProtNLM"/>
    </source>
</evidence>
<reference evidence="1 2" key="1">
    <citation type="submission" date="2023-07" db="EMBL/GenBank/DDBJ databases">
        <title>Genomic Encyclopedia of Type Strains, Phase IV (KMG-IV): sequencing the most valuable type-strain genomes for metagenomic binning, comparative biology and taxonomic classification.</title>
        <authorList>
            <person name="Goeker M."/>
        </authorList>
    </citation>
    <scope>NUCLEOTIDE SEQUENCE [LARGE SCALE GENOMIC DNA]</scope>
    <source>
        <strain evidence="1 2">DSM 15448</strain>
    </source>
</reference>
<evidence type="ECO:0000313" key="2">
    <source>
        <dbReference type="Proteomes" id="UP001236723"/>
    </source>
</evidence>
<name>A0ABU0DWG2_9BACI</name>
<proteinExistence type="predicted"/>
<gene>
    <name evidence="1" type="ORF">J2R98_002340</name>
</gene>
<evidence type="ECO:0000313" key="1">
    <source>
        <dbReference type="EMBL" id="MDQ0352495.1"/>
    </source>
</evidence>
<dbReference type="EMBL" id="JAUSUP010000009">
    <property type="protein sequence ID" value="MDQ0352495.1"/>
    <property type="molecule type" value="Genomic_DNA"/>
</dbReference>
<accession>A0ABU0DWG2</accession>
<sequence length="251" mass="29866">MKNATLHKFLVYSHGADSLLINEQKEWTLPHTYFQPKHIAITEHINDYFRQTYNLETQVLRCAFVYDQYRVYEVEVLKGRKHKWLKRFDDVKQNLDHEDLKLLSRVSFKNTVYPSWFKLGWRKSFKKRVLSFTGTTTDHVNFEQVRSWEKSALHKVSTDRNAYYIKTVPQVFGHEPLIAQYLYHHHGEVVPPVVSVDHNCNEYIMQEVNGELLGYMKEKSYWMNALTNLAMIQKHSIHQLNELKNLGCPSY</sequence>
<dbReference type="RefSeq" id="WP_307069118.1">
    <property type="nucleotide sequence ID" value="NZ_JAUSUP010000009.1"/>
</dbReference>
<protein>
    <recommendedName>
        <fullName evidence="3">ATP-grasp domain-containing protein</fullName>
    </recommendedName>
</protein>